<dbReference type="AlphaFoldDB" id="A0A840DR48"/>
<dbReference type="GO" id="GO:0033499">
    <property type="term" value="P:galactose catabolic process via UDP-galactose, Leloir pathway"/>
    <property type="evidence" value="ECO:0007669"/>
    <property type="project" value="TreeGrafter"/>
</dbReference>
<sequence>MSSFATFNAAGAHESGEIGEDHNPETHLIPIVLQHLLGQRDKISVFGTDYDTPDGTCIRDYIHVTDLAKAHILALEALLNGKKKTAIYNLGNGSGYSVKEVIETCEKVTGRKAVIEYTDRRPGDPARLVASSQKIYKELGWKAEYSLEEIIASAWKWHSRNANLPLNDFSGRMHLFFLFGGDFCYGEKAATTRNRAFQTYIDQSVSTRGIVRQYHRKRYVPLLSDVVIDACGAGIALFVARIYLRKIGSSV</sequence>
<evidence type="ECO:0000256" key="2">
    <source>
        <dbReference type="ARBA" id="ARBA00018569"/>
    </source>
</evidence>
<dbReference type="Gene3D" id="3.40.50.720">
    <property type="entry name" value="NAD(P)-binding Rossmann-like Domain"/>
    <property type="match status" value="1"/>
</dbReference>
<dbReference type="SUPFAM" id="SSF51735">
    <property type="entry name" value="NAD(P)-binding Rossmann-fold domains"/>
    <property type="match status" value="1"/>
</dbReference>
<gene>
    <name evidence="5" type="ORF">GGR02_003453</name>
</gene>
<dbReference type="PANTHER" id="PTHR43725">
    <property type="entry name" value="UDP-GLUCOSE 4-EPIMERASE"/>
    <property type="match status" value="1"/>
</dbReference>
<protein>
    <recommendedName>
        <fullName evidence="2">UDP-glucose 4-epimerase</fullName>
    </recommendedName>
</protein>
<dbReference type="EMBL" id="JACIDE010000040">
    <property type="protein sequence ID" value="MBB4075601.1"/>
    <property type="molecule type" value="Genomic_DNA"/>
</dbReference>
<evidence type="ECO:0000313" key="5">
    <source>
        <dbReference type="EMBL" id="MBB4075601.1"/>
    </source>
</evidence>
<evidence type="ECO:0000256" key="3">
    <source>
        <dbReference type="ARBA" id="ARBA00023144"/>
    </source>
</evidence>
<dbReference type="Gene3D" id="3.90.25.10">
    <property type="entry name" value="UDP-galactose 4-epimerase, domain 1"/>
    <property type="match status" value="1"/>
</dbReference>
<organism evidence="5 6">
    <name type="scientific">Anoxybacteroides voinovskiense</name>
    <dbReference type="NCBI Taxonomy" id="230470"/>
    <lineage>
        <taxon>Bacteria</taxon>
        <taxon>Bacillati</taxon>
        <taxon>Bacillota</taxon>
        <taxon>Bacilli</taxon>
        <taxon>Bacillales</taxon>
        <taxon>Anoxybacillaceae</taxon>
        <taxon>Anoxybacteroides</taxon>
    </lineage>
</organism>
<feature type="domain" description="NAD(P)-binding" evidence="4">
    <location>
        <begin position="7"/>
        <end position="152"/>
    </location>
</feature>
<comment type="caution">
    <text evidence="5">The sequence shown here is derived from an EMBL/GenBank/DDBJ whole genome shotgun (WGS) entry which is preliminary data.</text>
</comment>
<dbReference type="Pfam" id="PF16363">
    <property type="entry name" value="GDP_Man_Dehyd"/>
    <property type="match status" value="1"/>
</dbReference>
<reference evidence="5 6" key="1">
    <citation type="submission" date="2020-08" db="EMBL/GenBank/DDBJ databases">
        <title>Genomic Encyclopedia of Type Strains, Phase IV (KMG-IV): sequencing the most valuable type-strain genomes for metagenomic binning, comparative biology and taxonomic classification.</title>
        <authorList>
            <person name="Goeker M."/>
        </authorList>
    </citation>
    <scope>NUCLEOTIDE SEQUENCE [LARGE SCALE GENOMIC DNA]</scope>
    <source>
        <strain evidence="5 6">DSM 17075</strain>
    </source>
</reference>
<dbReference type="PANTHER" id="PTHR43725:SF53">
    <property type="entry name" value="UDP-ARABINOSE 4-EPIMERASE 1"/>
    <property type="match status" value="1"/>
</dbReference>
<dbReference type="Proteomes" id="UP000559598">
    <property type="component" value="Unassembled WGS sequence"/>
</dbReference>
<name>A0A840DR48_9BACL</name>
<accession>A0A840DR48</accession>
<dbReference type="InterPro" id="IPR036291">
    <property type="entry name" value="NAD(P)-bd_dom_sf"/>
</dbReference>
<proteinExistence type="inferred from homology"/>
<keyword evidence="6" id="KW-1185">Reference proteome</keyword>
<comment type="similarity">
    <text evidence="1">Belongs to the NAD(P)-dependent epimerase/dehydratase family.</text>
</comment>
<keyword evidence="3" id="KW-0119">Carbohydrate metabolism</keyword>
<evidence type="ECO:0000313" key="6">
    <source>
        <dbReference type="Proteomes" id="UP000559598"/>
    </source>
</evidence>
<evidence type="ECO:0000256" key="1">
    <source>
        <dbReference type="ARBA" id="ARBA00007637"/>
    </source>
</evidence>
<evidence type="ECO:0000259" key="4">
    <source>
        <dbReference type="Pfam" id="PF16363"/>
    </source>
</evidence>
<dbReference type="InterPro" id="IPR016040">
    <property type="entry name" value="NAD(P)-bd_dom"/>
</dbReference>
<keyword evidence="3" id="KW-0299">Galactose metabolism</keyword>